<evidence type="ECO:0000313" key="2">
    <source>
        <dbReference type="EMBL" id="PUZ54295.1"/>
    </source>
</evidence>
<proteinExistence type="predicted"/>
<organism evidence="2 3">
    <name type="scientific">Panicum hallii var. hallii</name>
    <dbReference type="NCBI Taxonomy" id="1504633"/>
    <lineage>
        <taxon>Eukaryota</taxon>
        <taxon>Viridiplantae</taxon>
        <taxon>Streptophyta</taxon>
        <taxon>Embryophyta</taxon>
        <taxon>Tracheophyta</taxon>
        <taxon>Spermatophyta</taxon>
        <taxon>Magnoliopsida</taxon>
        <taxon>Liliopsida</taxon>
        <taxon>Poales</taxon>
        <taxon>Poaceae</taxon>
        <taxon>PACMAD clade</taxon>
        <taxon>Panicoideae</taxon>
        <taxon>Panicodae</taxon>
        <taxon>Paniceae</taxon>
        <taxon>Panicinae</taxon>
        <taxon>Panicum</taxon>
        <taxon>Panicum sect. Panicum</taxon>
    </lineage>
</organism>
<feature type="transmembrane region" description="Helical" evidence="1">
    <location>
        <begin position="82"/>
        <end position="101"/>
    </location>
</feature>
<evidence type="ECO:0000256" key="1">
    <source>
        <dbReference type="SAM" id="Phobius"/>
    </source>
</evidence>
<evidence type="ECO:0000313" key="3">
    <source>
        <dbReference type="Proteomes" id="UP000244336"/>
    </source>
</evidence>
<dbReference type="Proteomes" id="UP000244336">
    <property type="component" value="Chromosome 5"/>
</dbReference>
<keyword evidence="1" id="KW-0812">Transmembrane</keyword>
<name>A0A2T7DFF3_9POAL</name>
<dbReference type="AlphaFoldDB" id="A0A2T7DFF3"/>
<keyword evidence="1" id="KW-0472">Membrane</keyword>
<keyword evidence="3" id="KW-1185">Reference proteome</keyword>
<reference evidence="2 3" key="1">
    <citation type="submission" date="2018-04" db="EMBL/GenBank/DDBJ databases">
        <title>WGS assembly of Panicum hallii var. hallii HAL2.</title>
        <authorList>
            <person name="Lovell J."/>
            <person name="Jenkins J."/>
            <person name="Lowry D."/>
            <person name="Mamidi S."/>
            <person name="Sreedasyam A."/>
            <person name="Weng X."/>
            <person name="Barry K."/>
            <person name="Bonette J."/>
            <person name="Campitelli B."/>
            <person name="Daum C."/>
            <person name="Gordon S."/>
            <person name="Gould B."/>
            <person name="Lipzen A."/>
            <person name="MacQueen A."/>
            <person name="Palacio-Mejia J."/>
            <person name="Plott C."/>
            <person name="Shakirov E."/>
            <person name="Shu S."/>
            <person name="Yoshinaga Y."/>
            <person name="Zane M."/>
            <person name="Rokhsar D."/>
            <person name="Grimwood J."/>
            <person name="Schmutz J."/>
            <person name="Juenger T."/>
        </authorList>
    </citation>
    <scope>NUCLEOTIDE SEQUENCE [LARGE SCALE GENOMIC DNA]</scope>
    <source>
        <strain evidence="3">cv. HAL2</strain>
    </source>
</reference>
<accession>A0A2T7DFF3</accession>
<feature type="transmembrane region" description="Helical" evidence="1">
    <location>
        <begin position="52"/>
        <end position="70"/>
    </location>
</feature>
<sequence length="135" mass="15679">MFLNDKILFNVIGLNFNSPKSNTSLIRLDGYRWSCSLFYRYQAGELLFERKIFITLTSGAAIWISVLYMYMPSNRSSMQFRIQNSLLLFLSPIAIFCINHMRVAWHNIAPALGSYWSKVKKMLFMSRTSNSQMPG</sequence>
<gene>
    <name evidence="2" type="ORF">GQ55_5G119500</name>
</gene>
<dbReference type="EMBL" id="CM009753">
    <property type="protein sequence ID" value="PUZ54295.1"/>
    <property type="molecule type" value="Genomic_DNA"/>
</dbReference>
<dbReference type="Gramene" id="PUZ54295">
    <property type="protein sequence ID" value="PUZ54295"/>
    <property type="gene ID" value="GQ55_5G119500"/>
</dbReference>
<keyword evidence="1" id="KW-1133">Transmembrane helix</keyword>
<protein>
    <submittedName>
        <fullName evidence="2">Uncharacterized protein</fullName>
    </submittedName>
</protein>